<sequence length="125" mass="14247">MLRHLLGTRLEQSDPKFQNWDEDNIMILTWLWNLILPEISGTCMFLSTAKEVWKVVRQIYSKVRVQILGKEDLSSLNKTISMIRVEEASRGVTMNETPAIESSSLLSTTRNMKNSGVEHQPGANN</sequence>
<evidence type="ECO:0000313" key="1">
    <source>
        <dbReference type="EMBL" id="RVX21547.1"/>
    </source>
</evidence>
<protein>
    <submittedName>
        <fullName evidence="1">Uncharacterized protein</fullName>
    </submittedName>
</protein>
<dbReference type="Proteomes" id="UP000288805">
    <property type="component" value="Unassembled WGS sequence"/>
</dbReference>
<gene>
    <name evidence="1" type="ORF">CK203_002176</name>
</gene>
<evidence type="ECO:0000313" key="2">
    <source>
        <dbReference type="Proteomes" id="UP000288805"/>
    </source>
</evidence>
<proteinExistence type="predicted"/>
<reference evidence="1 2" key="1">
    <citation type="journal article" date="2018" name="PLoS Genet.">
        <title>Population sequencing reveals clonal diversity and ancestral inbreeding in the grapevine cultivar Chardonnay.</title>
        <authorList>
            <person name="Roach M.J."/>
            <person name="Johnson D.L."/>
            <person name="Bohlmann J."/>
            <person name="van Vuuren H.J."/>
            <person name="Jones S.J."/>
            <person name="Pretorius I.S."/>
            <person name="Schmidt S.A."/>
            <person name="Borneman A.R."/>
        </authorList>
    </citation>
    <scope>NUCLEOTIDE SEQUENCE [LARGE SCALE GENOMIC DNA]</scope>
    <source>
        <strain evidence="2">cv. Chardonnay</strain>
        <tissue evidence="1">Leaf</tissue>
    </source>
</reference>
<name>A0A438KK50_VITVI</name>
<dbReference type="EMBL" id="QGNW01000005">
    <property type="protein sequence ID" value="RVX21547.1"/>
    <property type="molecule type" value="Genomic_DNA"/>
</dbReference>
<organism evidence="1 2">
    <name type="scientific">Vitis vinifera</name>
    <name type="common">Grape</name>
    <dbReference type="NCBI Taxonomy" id="29760"/>
    <lineage>
        <taxon>Eukaryota</taxon>
        <taxon>Viridiplantae</taxon>
        <taxon>Streptophyta</taxon>
        <taxon>Embryophyta</taxon>
        <taxon>Tracheophyta</taxon>
        <taxon>Spermatophyta</taxon>
        <taxon>Magnoliopsida</taxon>
        <taxon>eudicotyledons</taxon>
        <taxon>Gunneridae</taxon>
        <taxon>Pentapetalae</taxon>
        <taxon>rosids</taxon>
        <taxon>Vitales</taxon>
        <taxon>Vitaceae</taxon>
        <taxon>Viteae</taxon>
        <taxon>Vitis</taxon>
    </lineage>
</organism>
<accession>A0A438KK50</accession>
<comment type="caution">
    <text evidence="1">The sequence shown here is derived from an EMBL/GenBank/DDBJ whole genome shotgun (WGS) entry which is preliminary data.</text>
</comment>
<dbReference type="AlphaFoldDB" id="A0A438KK50"/>